<keyword evidence="4" id="KW-1185">Reference proteome</keyword>
<protein>
    <recommendedName>
        <fullName evidence="6">Integrase</fullName>
    </recommendedName>
</protein>
<evidence type="ECO:0000313" key="3">
    <source>
        <dbReference type="EMBL" id="RLU11776.1"/>
    </source>
</evidence>
<name>A0A3L8CV88_9PSED</name>
<dbReference type="RefSeq" id="WP_121731968.1">
    <property type="nucleotide sequence ID" value="NZ_PEGA01000007.1"/>
</dbReference>
<dbReference type="EMBL" id="PEGA01000007">
    <property type="protein sequence ID" value="RLU11776.1"/>
    <property type="molecule type" value="Genomic_DNA"/>
</dbReference>
<organism evidence="3 5">
    <name type="scientific">Pseudomonas prosekii</name>
    <dbReference type="NCBI Taxonomy" id="1148509"/>
    <lineage>
        <taxon>Bacteria</taxon>
        <taxon>Pseudomonadati</taxon>
        <taxon>Pseudomonadota</taxon>
        <taxon>Gammaproteobacteria</taxon>
        <taxon>Pseudomonadales</taxon>
        <taxon>Pseudomonadaceae</taxon>
        <taxon>Pseudomonas</taxon>
    </lineage>
</organism>
<sequence>MTAFDESITESTKITEIEASNGLRIECRYLMSPNYIPSANICRSLHWLFLLYAPHRTHPNGYLLRSAIEHFLDYMAMHNLDNPEPLHIKKYTDINSEVFTGFENYLRDNNIPVTCAEKLKTAMTVVPKETGKLPLITLPIVAMDRKKGTPPLNSDGFESFELAVTTHILGVLKKLKLRAEVEKAEPYDAATVMEEVRPTPTKEWLFKWQKNEFKKKKRAKKETYHSRFRKCLDPEINALTDDPMGISKFIEIYHRDNPNAEAPKEPEAQQEQEEQEKAPLEGKGFANWKVDYARIIKTFITHGFPFKFSSDELYSKYRQATVTTVPDDCDDIIAILLHRLTWANRNAYGDQLLKFDDVLGLSYPTITDMTAVLMFMMFQSGWNKETALALDQDNFEHMLTGTIEEAIKVVFSEKHRSQGVDKPFYAPKRINMPTRNDDPLSFYNLIHLAIELSAPLADYPYDVIPALASEEKMNPMFLCIRPWGDWAKGGRHTSIAHPKTFVVGVQHFLKQYEVIDNGNRLNSASELTRRFRPTWLLYKKKHNPMALLSMTMGHKDRETTDIFYDSSSAANYERLKRLRSELEEVVKLLRTRQFKGLLGKQAQAEASASLKIFHIPGKPRALWGCANQMKPDWVGSEIIASTGRKCFVIKECIFCSQLRVFEDSLPYLMERASHLEEFLSDAEDSGFSSRLSKELEVLQFILDEWGDEDEVASAARYRRRESPLLPRDLSILEIIFESEEDNV</sequence>
<accession>A0A3L8CV88</accession>
<feature type="compositionally biased region" description="Basic and acidic residues" evidence="1">
    <location>
        <begin position="258"/>
        <end position="267"/>
    </location>
</feature>
<evidence type="ECO:0000313" key="4">
    <source>
        <dbReference type="Proteomes" id="UP000282140"/>
    </source>
</evidence>
<evidence type="ECO:0000313" key="2">
    <source>
        <dbReference type="EMBL" id="RLU08373.1"/>
    </source>
</evidence>
<evidence type="ECO:0000256" key="1">
    <source>
        <dbReference type="SAM" id="MobiDB-lite"/>
    </source>
</evidence>
<feature type="region of interest" description="Disordered" evidence="1">
    <location>
        <begin position="258"/>
        <end position="280"/>
    </location>
</feature>
<dbReference type="Proteomes" id="UP000282672">
    <property type="component" value="Unassembled WGS sequence"/>
</dbReference>
<dbReference type="Proteomes" id="UP000282140">
    <property type="component" value="Unassembled WGS sequence"/>
</dbReference>
<reference evidence="4 5" key="1">
    <citation type="journal article" date="2018" name="Front. Microbiol.">
        <title>Discovery of Phloeophagus Beetles as a Source of Pseudomonas Strains That Produce Potentially New Bioactive Substances and Description of Pseudomonas bohemica sp. nov.</title>
        <authorList>
            <person name="Saati-Santamaria Z."/>
            <person name="Lopez-Mondejar R."/>
            <person name="Jimenez-Gomez A."/>
            <person name="Diez-Mendez A."/>
            <person name="Vetrovsky T."/>
            <person name="Igual J.M."/>
            <person name="Velazquez E."/>
            <person name="Kolarik M."/>
            <person name="Rivas R."/>
            <person name="Garcia-Fraile P."/>
        </authorList>
    </citation>
    <scope>NUCLEOTIDE SEQUENCE [LARGE SCALE GENOMIC DNA]</scope>
    <source>
        <strain evidence="3 5">A2-NA12</strain>
        <strain evidence="2 4">A2-NA13</strain>
    </source>
</reference>
<evidence type="ECO:0008006" key="6">
    <source>
        <dbReference type="Google" id="ProtNLM"/>
    </source>
</evidence>
<gene>
    <name evidence="3" type="ORF">CS076_09000</name>
    <name evidence="2" type="ORF">CS078_15890</name>
</gene>
<dbReference type="AlphaFoldDB" id="A0A3L8CV88"/>
<evidence type="ECO:0000313" key="5">
    <source>
        <dbReference type="Proteomes" id="UP000282672"/>
    </source>
</evidence>
<comment type="caution">
    <text evidence="3">The sequence shown here is derived from an EMBL/GenBank/DDBJ whole genome shotgun (WGS) entry which is preliminary data.</text>
</comment>
<dbReference type="EMBL" id="PEGB01000007">
    <property type="protein sequence ID" value="RLU08373.1"/>
    <property type="molecule type" value="Genomic_DNA"/>
</dbReference>
<proteinExistence type="predicted"/>